<name>A0A6N6MYQ4_9BACT</name>
<comment type="caution">
    <text evidence="4">The sequence shown here is derived from an EMBL/GenBank/DDBJ whole genome shotgun (WGS) entry which is preliminary data.</text>
</comment>
<dbReference type="Pfam" id="PF13432">
    <property type="entry name" value="TPR_16"/>
    <property type="match status" value="1"/>
</dbReference>
<proteinExistence type="predicted"/>
<evidence type="ECO:0000313" key="4">
    <source>
        <dbReference type="EMBL" id="KAB1439025.1"/>
    </source>
</evidence>
<evidence type="ECO:0000256" key="3">
    <source>
        <dbReference type="PROSITE-ProRule" id="PRU00339"/>
    </source>
</evidence>
<evidence type="ECO:0000313" key="5">
    <source>
        <dbReference type="Proteomes" id="UP000438699"/>
    </source>
</evidence>
<evidence type="ECO:0000256" key="1">
    <source>
        <dbReference type="ARBA" id="ARBA00022737"/>
    </source>
</evidence>
<accession>A0A6N6MYQ4</accession>
<gene>
    <name evidence="4" type="ORF">F8A88_15010</name>
</gene>
<evidence type="ECO:0000256" key="2">
    <source>
        <dbReference type="ARBA" id="ARBA00022803"/>
    </source>
</evidence>
<dbReference type="InterPro" id="IPR019734">
    <property type="entry name" value="TPR_rpt"/>
</dbReference>
<feature type="repeat" description="TPR" evidence="3">
    <location>
        <begin position="249"/>
        <end position="282"/>
    </location>
</feature>
<dbReference type="EMBL" id="WAIE01000009">
    <property type="protein sequence ID" value="KAB1439025.1"/>
    <property type="molecule type" value="Genomic_DNA"/>
</dbReference>
<organism evidence="4 5">
    <name type="scientific">Pseudodesulfovibrio senegalensis</name>
    <dbReference type="NCBI Taxonomy" id="1721087"/>
    <lineage>
        <taxon>Bacteria</taxon>
        <taxon>Pseudomonadati</taxon>
        <taxon>Thermodesulfobacteriota</taxon>
        <taxon>Desulfovibrionia</taxon>
        <taxon>Desulfovibrionales</taxon>
        <taxon>Desulfovibrionaceae</taxon>
    </lineage>
</organism>
<dbReference type="InterPro" id="IPR011006">
    <property type="entry name" value="CheY-like_superfamily"/>
</dbReference>
<dbReference type="PROSITE" id="PS50293">
    <property type="entry name" value="TPR_REGION"/>
    <property type="match status" value="1"/>
</dbReference>
<dbReference type="AlphaFoldDB" id="A0A6N6MYQ4"/>
<sequence length="447" mass="50353">MKNEYFVRILHEFFEQDHGAAVVLSGDQVFLRTLRSAVHRVAGSKRHCLFAVGGRRAAARQVERLVAGKVPVLVFVERMVNETPSTDFIMVLRKRYPNMRIIVLAQEIERDVIAYFMELGVANVICKPVSMNNVIEKMAFSLQPPGQLGRLLDEGRARLEAGDFEQAMGLVEKILSLKPGSPAGLMLQGDIHLAQDRREDALDAYLAAHHSSEMYIEPIKRLAHAFQGLDDEKALEYLKKLDFISPLNPDRKADIGKAYLQRRDLENAEEYFDQSLRVLGREAGSLVSIMAEQIAEAASKVAPGMAEKYLRTVIESRGDDLDHSDLHTFNRLGMALRSQGKWREAVENYRQALEISPDDEALHYNMALAFQDGRDSGSALDSLRRALDIYPNLPRMGDMVALNMGNINMDAGHTEQARDYYQMALEMNPGNRRAKKELEKALRALRG</sequence>
<keyword evidence="2 3" id="KW-0802">TPR repeat</keyword>
<keyword evidence="5" id="KW-1185">Reference proteome</keyword>
<feature type="repeat" description="TPR" evidence="3">
    <location>
        <begin position="326"/>
        <end position="359"/>
    </location>
</feature>
<dbReference type="PANTHER" id="PTHR44943">
    <property type="entry name" value="CELLULOSE SYNTHASE OPERON PROTEIN C"/>
    <property type="match status" value="1"/>
</dbReference>
<dbReference type="InterPro" id="IPR011990">
    <property type="entry name" value="TPR-like_helical_dom_sf"/>
</dbReference>
<feature type="repeat" description="TPR" evidence="3">
    <location>
        <begin position="148"/>
        <end position="181"/>
    </location>
</feature>
<dbReference type="Gene3D" id="3.40.50.2300">
    <property type="match status" value="1"/>
</dbReference>
<feature type="repeat" description="TPR" evidence="3">
    <location>
        <begin position="398"/>
        <end position="431"/>
    </location>
</feature>
<dbReference type="PROSITE" id="PS50005">
    <property type="entry name" value="TPR"/>
    <property type="match status" value="4"/>
</dbReference>
<dbReference type="OrthoDB" id="5469194at2"/>
<protein>
    <submittedName>
        <fullName evidence="4">Tetratricopeptide repeat protein</fullName>
    </submittedName>
</protein>
<dbReference type="Gene3D" id="1.25.40.10">
    <property type="entry name" value="Tetratricopeptide repeat domain"/>
    <property type="match status" value="2"/>
</dbReference>
<dbReference type="PANTHER" id="PTHR44943:SF8">
    <property type="entry name" value="TPR REPEAT-CONTAINING PROTEIN MJ0263"/>
    <property type="match status" value="1"/>
</dbReference>
<reference evidence="4 5" key="1">
    <citation type="journal article" date="2017" name="Int. J. Syst. Evol. Microbiol.">
        <title>Desulfovibrio senegalensis sp. nov., a mesophilic sulfate reducer isolated from marine sediment.</title>
        <authorList>
            <person name="Thioye A."/>
            <person name="Gam Z.B.A."/>
            <person name="Mbengue M."/>
            <person name="Cayol J.L."/>
            <person name="Joseph-Bartoli M."/>
            <person name="Toure-Kane C."/>
            <person name="Labat M."/>
        </authorList>
    </citation>
    <scope>NUCLEOTIDE SEQUENCE [LARGE SCALE GENOMIC DNA]</scope>
    <source>
        <strain evidence="4 5">DSM 101509</strain>
    </source>
</reference>
<dbReference type="Pfam" id="PF13181">
    <property type="entry name" value="TPR_8"/>
    <property type="match status" value="2"/>
</dbReference>
<keyword evidence="1" id="KW-0677">Repeat</keyword>
<dbReference type="SUPFAM" id="SSF48452">
    <property type="entry name" value="TPR-like"/>
    <property type="match status" value="1"/>
</dbReference>
<dbReference type="SMART" id="SM00028">
    <property type="entry name" value="TPR"/>
    <property type="match status" value="6"/>
</dbReference>
<dbReference type="SUPFAM" id="SSF52172">
    <property type="entry name" value="CheY-like"/>
    <property type="match status" value="1"/>
</dbReference>
<dbReference type="RefSeq" id="WP_151151995.1">
    <property type="nucleotide sequence ID" value="NZ_WAIE01000009.1"/>
</dbReference>
<dbReference type="InterPro" id="IPR051685">
    <property type="entry name" value="Ycf3/AcsC/BcsC/TPR_MFPF"/>
</dbReference>
<dbReference type="Proteomes" id="UP000438699">
    <property type="component" value="Unassembled WGS sequence"/>
</dbReference>
<dbReference type="Pfam" id="PF13414">
    <property type="entry name" value="TPR_11"/>
    <property type="match status" value="1"/>
</dbReference>